<protein>
    <submittedName>
        <fullName evidence="1">Uncharacterized protein</fullName>
    </submittedName>
</protein>
<gene>
    <name evidence="1" type="ORF">V6N11_048012</name>
</gene>
<sequence>MFHAANQLLYEDAHRSNQGTATLRDSQDYEELLPRIVLERKNSFIFDERFVENDSIMECGCRLKEEILRTDRKHAGRDGTSICWYKANADGAGRSSEGAAAWGSY</sequence>
<keyword evidence="2" id="KW-1185">Reference proteome</keyword>
<evidence type="ECO:0000313" key="1">
    <source>
        <dbReference type="EMBL" id="KAK8980882.1"/>
    </source>
</evidence>
<evidence type="ECO:0000313" key="2">
    <source>
        <dbReference type="Proteomes" id="UP001396334"/>
    </source>
</evidence>
<name>A0ABR2NY06_9ROSI</name>
<reference evidence="1 2" key="1">
    <citation type="journal article" date="2024" name="G3 (Bethesda)">
        <title>Genome assembly of Hibiscus sabdariffa L. provides insights into metabolisms of medicinal natural products.</title>
        <authorList>
            <person name="Kim T."/>
        </authorList>
    </citation>
    <scope>NUCLEOTIDE SEQUENCE [LARGE SCALE GENOMIC DNA]</scope>
    <source>
        <strain evidence="1">TK-2024</strain>
        <tissue evidence="1">Old leaves</tissue>
    </source>
</reference>
<accession>A0ABR2NY06</accession>
<dbReference type="EMBL" id="JBBPBN010000091">
    <property type="protein sequence ID" value="KAK8980882.1"/>
    <property type="molecule type" value="Genomic_DNA"/>
</dbReference>
<proteinExistence type="predicted"/>
<organism evidence="1 2">
    <name type="scientific">Hibiscus sabdariffa</name>
    <name type="common">roselle</name>
    <dbReference type="NCBI Taxonomy" id="183260"/>
    <lineage>
        <taxon>Eukaryota</taxon>
        <taxon>Viridiplantae</taxon>
        <taxon>Streptophyta</taxon>
        <taxon>Embryophyta</taxon>
        <taxon>Tracheophyta</taxon>
        <taxon>Spermatophyta</taxon>
        <taxon>Magnoliopsida</taxon>
        <taxon>eudicotyledons</taxon>
        <taxon>Gunneridae</taxon>
        <taxon>Pentapetalae</taxon>
        <taxon>rosids</taxon>
        <taxon>malvids</taxon>
        <taxon>Malvales</taxon>
        <taxon>Malvaceae</taxon>
        <taxon>Malvoideae</taxon>
        <taxon>Hibiscus</taxon>
    </lineage>
</organism>
<dbReference type="Proteomes" id="UP001396334">
    <property type="component" value="Unassembled WGS sequence"/>
</dbReference>
<comment type="caution">
    <text evidence="1">The sequence shown here is derived from an EMBL/GenBank/DDBJ whole genome shotgun (WGS) entry which is preliminary data.</text>
</comment>